<dbReference type="EMBL" id="KV448291">
    <property type="protein sequence ID" value="OAX38512.1"/>
    <property type="molecule type" value="Genomic_DNA"/>
</dbReference>
<dbReference type="OrthoDB" id="2661746at2759"/>
<keyword evidence="3" id="KW-1185">Reference proteome</keyword>
<evidence type="ECO:0000313" key="2">
    <source>
        <dbReference type="EMBL" id="OAX38512.1"/>
    </source>
</evidence>
<feature type="compositionally biased region" description="Basic and acidic residues" evidence="1">
    <location>
        <begin position="83"/>
        <end position="94"/>
    </location>
</feature>
<sequence>MDLDYSTFSISNALGTLQRSPATTIAPRERSLAEQETCLPPDQAETNQNQHDVGIMSFLTHNSLNQTLQRQHFISSQHSFSHTSEDHVPPRSDSVHNTSYVHGYQRDCFQCSYPFVAWVANYQRQQADLIHSSAEIALGGRSPSQDHTSLAVSSITHPTSPLFSLDNFDGPCPTVNYHHPVFHSGATTDHVPPVSFPVNDFDWFHSLTVQENTVGVYPLHQLNNQGQQLDVTDGSSAELFRSSHDVRTSTQLPPRFHSVDPPRTRGLGKRLRRTSSDSQVAERDVEPNSSIKHAVPASYAARCSVHLDAQHAKVNPRMEISRTAPRKVECDGRMVDECAVQKAIESGQPLLHVYECQWDKNHSPCLMYIEGDQSSVTDHLLRFHNFTGGEGDTACVWDGCLSKKRAAMKGTSIARHLVTHIGYKVKCTTCLVVFAREDACRRSHSNARSDCRNMQIDPVHGSGVIGLKVRDCEPVAKKRRLADS</sequence>
<feature type="region of interest" description="Disordered" evidence="1">
    <location>
        <begin position="75"/>
        <end position="94"/>
    </location>
</feature>
<proteinExistence type="predicted"/>
<dbReference type="AlphaFoldDB" id="A0A1B7N105"/>
<feature type="region of interest" description="Disordered" evidence="1">
    <location>
        <begin position="244"/>
        <end position="289"/>
    </location>
</feature>
<name>A0A1B7N105_9AGAM</name>
<gene>
    <name evidence="2" type="ORF">K503DRAFT_157316</name>
</gene>
<protein>
    <submittedName>
        <fullName evidence="2">Uncharacterized protein</fullName>
    </submittedName>
</protein>
<organism evidence="2 3">
    <name type="scientific">Rhizopogon vinicolor AM-OR11-026</name>
    <dbReference type="NCBI Taxonomy" id="1314800"/>
    <lineage>
        <taxon>Eukaryota</taxon>
        <taxon>Fungi</taxon>
        <taxon>Dikarya</taxon>
        <taxon>Basidiomycota</taxon>
        <taxon>Agaricomycotina</taxon>
        <taxon>Agaricomycetes</taxon>
        <taxon>Agaricomycetidae</taxon>
        <taxon>Boletales</taxon>
        <taxon>Suillineae</taxon>
        <taxon>Rhizopogonaceae</taxon>
        <taxon>Rhizopogon</taxon>
    </lineage>
</organism>
<accession>A0A1B7N105</accession>
<dbReference type="InParanoid" id="A0A1B7N105"/>
<dbReference type="Proteomes" id="UP000092154">
    <property type="component" value="Unassembled WGS sequence"/>
</dbReference>
<evidence type="ECO:0000256" key="1">
    <source>
        <dbReference type="SAM" id="MobiDB-lite"/>
    </source>
</evidence>
<reference evidence="2 3" key="1">
    <citation type="submission" date="2016-06" db="EMBL/GenBank/DDBJ databases">
        <title>Comparative genomics of the ectomycorrhizal sister species Rhizopogon vinicolor and Rhizopogon vesiculosus (Basidiomycota: Boletales) reveals a divergence of the mating type B locus.</title>
        <authorList>
            <consortium name="DOE Joint Genome Institute"/>
            <person name="Mujic A.B."/>
            <person name="Kuo A."/>
            <person name="Tritt A."/>
            <person name="Lipzen A."/>
            <person name="Chen C."/>
            <person name="Johnson J."/>
            <person name="Sharma A."/>
            <person name="Barry K."/>
            <person name="Grigoriev I.V."/>
            <person name="Spatafora J.W."/>
        </authorList>
    </citation>
    <scope>NUCLEOTIDE SEQUENCE [LARGE SCALE GENOMIC DNA]</scope>
    <source>
        <strain evidence="2 3">AM-OR11-026</strain>
    </source>
</reference>
<evidence type="ECO:0000313" key="3">
    <source>
        <dbReference type="Proteomes" id="UP000092154"/>
    </source>
</evidence>